<dbReference type="InterPro" id="IPR002347">
    <property type="entry name" value="SDR_fam"/>
</dbReference>
<organism evidence="4 5">
    <name type="scientific">Eiseniibacteriota bacterium</name>
    <dbReference type="NCBI Taxonomy" id="2212470"/>
    <lineage>
        <taxon>Bacteria</taxon>
        <taxon>Candidatus Eiseniibacteriota</taxon>
    </lineage>
</organism>
<evidence type="ECO:0000313" key="4">
    <source>
        <dbReference type="EMBL" id="MBU2691042.1"/>
    </source>
</evidence>
<comment type="caution">
    <text evidence="4">The sequence shown here is derived from an EMBL/GenBank/DDBJ whole genome shotgun (WGS) entry which is preliminary data.</text>
</comment>
<dbReference type="PRINTS" id="PR00080">
    <property type="entry name" value="SDRFAMILY"/>
</dbReference>
<dbReference type="InterPro" id="IPR020904">
    <property type="entry name" value="Sc_DH/Rdtase_CS"/>
</dbReference>
<reference evidence="4" key="1">
    <citation type="submission" date="2021-05" db="EMBL/GenBank/DDBJ databases">
        <title>Energy efficiency and biological interactions define the core microbiome of deep oligotrophic groundwater.</title>
        <authorList>
            <person name="Mehrshad M."/>
            <person name="Lopez-Fernandez M."/>
            <person name="Bell E."/>
            <person name="Bernier-Latmani R."/>
            <person name="Bertilsson S."/>
            <person name="Dopson M."/>
        </authorList>
    </citation>
    <scope>NUCLEOTIDE SEQUENCE</scope>
    <source>
        <strain evidence="4">Modern_marine.mb.64</strain>
    </source>
</reference>
<dbReference type="PRINTS" id="PR00081">
    <property type="entry name" value="GDHRDH"/>
</dbReference>
<comment type="similarity">
    <text evidence="1 3">Belongs to the short-chain dehydrogenases/reductases (SDR) family.</text>
</comment>
<name>A0A948W3F7_UNCEI</name>
<dbReference type="SUPFAM" id="SSF51735">
    <property type="entry name" value="NAD(P)-binding Rossmann-fold domains"/>
    <property type="match status" value="1"/>
</dbReference>
<evidence type="ECO:0000313" key="5">
    <source>
        <dbReference type="Proteomes" id="UP000777784"/>
    </source>
</evidence>
<dbReference type="PANTHER" id="PTHR44196:SF2">
    <property type="entry name" value="SHORT-CHAIN DEHYDROGENASE-RELATED"/>
    <property type="match status" value="1"/>
</dbReference>
<evidence type="ECO:0000256" key="3">
    <source>
        <dbReference type="RuleBase" id="RU000363"/>
    </source>
</evidence>
<dbReference type="InterPro" id="IPR036291">
    <property type="entry name" value="NAD(P)-bd_dom_sf"/>
</dbReference>
<accession>A0A948W3F7</accession>
<dbReference type="PROSITE" id="PS00061">
    <property type="entry name" value="ADH_SHORT"/>
    <property type="match status" value="1"/>
</dbReference>
<dbReference type="GO" id="GO:0016491">
    <property type="term" value="F:oxidoreductase activity"/>
    <property type="evidence" value="ECO:0007669"/>
    <property type="project" value="UniProtKB-KW"/>
</dbReference>
<evidence type="ECO:0000256" key="1">
    <source>
        <dbReference type="ARBA" id="ARBA00006484"/>
    </source>
</evidence>
<evidence type="ECO:0000256" key="2">
    <source>
        <dbReference type="ARBA" id="ARBA00023002"/>
    </source>
</evidence>
<dbReference type="Proteomes" id="UP000777784">
    <property type="component" value="Unassembled WGS sequence"/>
</dbReference>
<protein>
    <submittedName>
        <fullName evidence="4">SDR family oxidoreductase</fullName>
    </submittedName>
</protein>
<dbReference type="Pfam" id="PF00106">
    <property type="entry name" value="adh_short"/>
    <property type="match status" value="1"/>
</dbReference>
<dbReference type="EMBL" id="JAHJDP010000042">
    <property type="protein sequence ID" value="MBU2691042.1"/>
    <property type="molecule type" value="Genomic_DNA"/>
</dbReference>
<proteinExistence type="inferred from homology"/>
<dbReference type="Gene3D" id="3.40.50.720">
    <property type="entry name" value="NAD(P)-binding Rossmann-like Domain"/>
    <property type="match status" value="1"/>
</dbReference>
<dbReference type="AlphaFoldDB" id="A0A948W3F7"/>
<keyword evidence="2" id="KW-0560">Oxidoreductase</keyword>
<gene>
    <name evidence="4" type="ORF">KJ970_08940</name>
</gene>
<dbReference type="PANTHER" id="PTHR44196">
    <property type="entry name" value="DEHYDROGENASE/REDUCTASE SDR FAMILY MEMBER 7B"/>
    <property type="match status" value="1"/>
</dbReference>
<dbReference type="GO" id="GO:0016020">
    <property type="term" value="C:membrane"/>
    <property type="evidence" value="ECO:0007669"/>
    <property type="project" value="TreeGrafter"/>
</dbReference>
<sequence length="263" mass="28500">MDSYRGIRALVTGASSGIGRAIAADLARRGANLVLTARSEITLERIAAEIREDHGVDVEVIVLDLLEEAAPQRLYTATSRGRLPIDLVVNNAGIGTYGVFGKIRADREKAMIRLNVEVPMALTALYLPPMVKRGTGGIINVASVLAFLPSPYMAAYGASKAFLLSFSESVAAEVRGTGVRIMALCPGATRTEFHQRAGISKKGPDIKYEDPSDVARHALDAALAGRNLYVSGRLNWLVTQFPRFAPRKLTAWIMERVRRPKGV</sequence>
<dbReference type="PIRSF" id="PIRSF000126">
    <property type="entry name" value="11-beta-HSD1"/>
    <property type="match status" value="1"/>
</dbReference>